<evidence type="ECO:0000259" key="1">
    <source>
        <dbReference type="Pfam" id="PF01261"/>
    </source>
</evidence>
<dbReference type="AlphaFoldDB" id="A0A2T3FNE1"/>
<dbReference type="EMBL" id="PYLO01000003">
    <property type="protein sequence ID" value="PST36773.1"/>
    <property type="molecule type" value="Genomic_DNA"/>
</dbReference>
<reference evidence="2 3" key="1">
    <citation type="submission" date="2018-03" db="EMBL/GenBank/DDBJ databases">
        <title>Lachnoclostridium SNUG30386 gen.nov., sp.nov., isolated from human faeces.</title>
        <authorList>
            <person name="Seo B."/>
            <person name="Jeon K."/>
            <person name="Ko G."/>
        </authorList>
    </citation>
    <scope>NUCLEOTIDE SEQUENCE [LARGE SCALE GENOMIC DNA]</scope>
    <source>
        <strain evidence="2 3">SNUG30386</strain>
    </source>
</reference>
<dbReference type="PANTHER" id="PTHR12110:SF21">
    <property type="entry name" value="XYLOSE ISOMERASE-LIKE TIM BARREL DOMAIN-CONTAINING PROTEIN"/>
    <property type="match status" value="1"/>
</dbReference>
<dbReference type="Gene3D" id="3.20.20.150">
    <property type="entry name" value="Divalent-metal-dependent TIM barrel enzymes"/>
    <property type="match status" value="1"/>
</dbReference>
<dbReference type="InterPro" id="IPR013022">
    <property type="entry name" value="Xyl_isomerase-like_TIM-brl"/>
</dbReference>
<dbReference type="InterPro" id="IPR036237">
    <property type="entry name" value="Xyl_isomerase-like_sf"/>
</dbReference>
<name>A0A2T3FNE1_9CLOT</name>
<proteinExistence type="predicted"/>
<evidence type="ECO:0000313" key="3">
    <source>
        <dbReference type="Proteomes" id="UP000241048"/>
    </source>
</evidence>
<evidence type="ECO:0000313" key="2">
    <source>
        <dbReference type="EMBL" id="PST36773.1"/>
    </source>
</evidence>
<keyword evidence="3" id="KW-1185">Reference proteome</keyword>
<dbReference type="RefSeq" id="WP_107001036.1">
    <property type="nucleotide sequence ID" value="NZ_DBFVRN010000024.1"/>
</dbReference>
<feature type="domain" description="Xylose isomerase-like TIM barrel" evidence="1">
    <location>
        <begin position="27"/>
        <end position="276"/>
    </location>
</feature>
<sequence>MSIMNKEQISILTAPFLHHTFAYGLDSIEANGFRSIELWGASPHFCLDDDTPEGHTARIREINQMLKDRGLKMTVFHPEQCRQYPINIASPIPYVRNYSINMMKQYLEDTAAFETDKMMLHPGWEYVDSPSEDNFLRLVESVQILSEKAEELGIVMVMEEMSAAVSLFARDLSHLEKLIKSVNSPWVKAGLDLIQAENNAETISDFCSRLGLPAHVHFADRKEGYAALGKGDFAFAGRLEELEQLGYKDTISLSLWGADFYKDPDEALRACADWFRFRS</sequence>
<protein>
    <recommendedName>
        <fullName evidence="1">Xylose isomerase-like TIM barrel domain-containing protein</fullName>
    </recommendedName>
</protein>
<organism evidence="2 3">
    <name type="scientific">Clostridium fessum</name>
    <dbReference type="NCBI Taxonomy" id="2126740"/>
    <lineage>
        <taxon>Bacteria</taxon>
        <taxon>Bacillati</taxon>
        <taxon>Bacillota</taxon>
        <taxon>Clostridia</taxon>
        <taxon>Eubacteriales</taxon>
        <taxon>Clostridiaceae</taxon>
        <taxon>Clostridium</taxon>
    </lineage>
</organism>
<dbReference type="PANTHER" id="PTHR12110">
    <property type="entry name" value="HYDROXYPYRUVATE ISOMERASE"/>
    <property type="match status" value="1"/>
</dbReference>
<dbReference type="Proteomes" id="UP000241048">
    <property type="component" value="Unassembled WGS sequence"/>
</dbReference>
<comment type="caution">
    <text evidence="2">The sequence shown here is derived from an EMBL/GenBank/DDBJ whole genome shotgun (WGS) entry which is preliminary data.</text>
</comment>
<gene>
    <name evidence="2" type="ORF">C7U56_09385</name>
</gene>
<dbReference type="InterPro" id="IPR050312">
    <property type="entry name" value="IolE/XylAMocC-like"/>
</dbReference>
<dbReference type="SUPFAM" id="SSF51658">
    <property type="entry name" value="Xylose isomerase-like"/>
    <property type="match status" value="1"/>
</dbReference>
<accession>A0A2T3FNE1</accession>
<dbReference type="Pfam" id="PF01261">
    <property type="entry name" value="AP_endonuc_2"/>
    <property type="match status" value="1"/>
</dbReference>